<dbReference type="InterPro" id="IPR050508">
    <property type="entry name" value="Methyltransf_Superfamily"/>
</dbReference>
<keyword evidence="3" id="KW-1185">Reference proteome</keyword>
<name>A0ABS9ERN0_9BACT</name>
<keyword evidence="2" id="KW-0808">Transferase</keyword>
<evidence type="ECO:0000259" key="1">
    <source>
        <dbReference type="Pfam" id="PF08241"/>
    </source>
</evidence>
<dbReference type="RefSeq" id="WP_236099523.1">
    <property type="nucleotide sequence ID" value="NZ_JAKGUD010000008.1"/>
</dbReference>
<evidence type="ECO:0000313" key="3">
    <source>
        <dbReference type="Proteomes" id="UP001200430"/>
    </source>
</evidence>
<dbReference type="InterPro" id="IPR013216">
    <property type="entry name" value="Methyltransf_11"/>
</dbReference>
<dbReference type="InterPro" id="IPR029063">
    <property type="entry name" value="SAM-dependent_MTases_sf"/>
</dbReference>
<dbReference type="Pfam" id="PF08241">
    <property type="entry name" value="Methyltransf_11"/>
    <property type="match status" value="1"/>
</dbReference>
<comment type="caution">
    <text evidence="2">The sequence shown here is derived from an EMBL/GenBank/DDBJ whole genome shotgun (WGS) entry which is preliminary data.</text>
</comment>
<dbReference type="Proteomes" id="UP001200430">
    <property type="component" value="Unassembled WGS sequence"/>
</dbReference>
<dbReference type="SUPFAM" id="SSF53335">
    <property type="entry name" value="S-adenosyl-L-methionine-dependent methyltransferases"/>
    <property type="match status" value="1"/>
</dbReference>
<sequence>MSLYEDLALADGDMHPGGSEATRRLIEFGRPYCGLKALDVGSGRGDGLETMHRSGFSTWGIEPSPILAEMAAKRAPYSTVEIGRAESLPFPDGFFDLVIFECVLSLTDTSTALKETVRVLRTSGKVLIQDLVGKATGEGCIGGCNTLDEWRNTIEGADLSVTKMTRTDRTVKSYWASAVFHGRPLPCCESGPTSIGEFLCEAVKKTKKG</sequence>
<dbReference type="CDD" id="cd02440">
    <property type="entry name" value="AdoMet_MTases"/>
    <property type="match status" value="1"/>
</dbReference>
<protein>
    <submittedName>
        <fullName evidence="2">Class I SAM-dependent methyltransferase</fullName>
    </submittedName>
</protein>
<keyword evidence="2" id="KW-0489">Methyltransferase</keyword>
<dbReference type="PANTHER" id="PTHR42912">
    <property type="entry name" value="METHYLTRANSFERASE"/>
    <property type="match status" value="1"/>
</dbReference>
<reference evidence="2 3" key="1">
    <citation type="submission" date="2022-01" db="EMBL/GenBank/DDBJ databases">
        <title>Dethiosulfovibrio faecalis sp. nov., a novel proteolytic, non-sulfur-reducing bacterium isolated from a marine aquaculture solid waste bioreactor.</title>
        <authorList>
            <person name="Grabowski S."/>
            <person name="Apolinario E."/>
            <person name="Schneider N."/>
            <person name="Marshall C.W."/>
            <person name="Sowers K.R."/>
        </authorList>
    </citation>
    <scope>NUCLEOTIDE SEQUENCE [LARGE SCALE GENOMIC DNA]</scope>
    <source>
        <strain evidence="2 3">DSM 12537</strain>
    </source>
</reference>
<feature type="domain" description="Methyltransferase type 11" evidence="1">
    <location>
        <begin position="38"/>
        <end position="128"/>
    </location>
</feature>
<dbReference type="GO" id="GO:0008168">
    <property type="term" value="F:methyltransferase activity"/>
    <property type="evidence" value="ECO:0007669"/>
    <property type="project" value="UniProtKB-KW"/>
</dbReference>
<accession>A0ABS9ERN0</accession>
<dbReference type="PANTHER" id="PTHR42912:SF93">
    <property type="entry name" value="N6-ADENOSINE-METHYLTRANSFERASE TMT1A"/>
    <property type="match status" value="1"/>
</dbReference>
<dbReference type="GO" id="GO:0032259">
    <property type="term" value="P:methylation"/>
    <property type="evidence" value="ECO:0007669"/>
    <property type="project" value="UniProtKB-KW"/>
</dbReference>
<gene>
    <name evidence="2" type="ORF">L2W38_08225</name>
</gene>
<evidence type="ECO:0000313" key="2">
    <source>
        <dbReference type="EMBL" id="MCF4142802.1"/>
    </source>
</evidence>
<proteinExistence type="predicted"/>
<dbReference type="EMBL" id="JAKGUD010000008">
    <property type="protein sequence ID" value="MCF4142802.1"/>
    <property type="molecule type" value="Genomic_DNA"/>
</dbReference>
<dbReference type="Gene3D" id="3.40.50.150">
    <property type="entry name" value="Vaccinia Virus protein VP39"/>
    <property type="match status" value="1"/>
</dbReference>
<organism evidence="2 3">
    <name type="scientific">Dethiosulfovibrio marinus</name>
    <dbReference type="NCBI Taxonomy" id="133532"/>
    <lineage>
        <taxon>Bacteria</taxon>
        <taxon>Thermotogati</taxon>
        <taxon>Synergistota</taxon>
        <taxon>Synergistia</taxon>
        <taxon>Synergistales</taxon>
        <taxon>Dethiosulfovibrionaceae</taxon>
        <taxon>Dethiosulfovibrio</taxon>
    </lineage>
</organism>